<dbReference type="EnsemblMetazoa" id="G19065.1">
    <property type="protein sequence ID" value="G19065.1:cds"/>
    <property type="gene ID" value="G19065"/>
</dbReference>
<evidence type="ECO:0000256" key="4">
    <source>
        <dbReference type="ARBA" id="ARBA00023136"/>
    </source>
</evidence>
<evidence type="ECO:0000256" key="3">
    <source>
        <dbReference type="ARBA" id="ARBA00022729"/>
    </source>
</evidence>
<dbReference type="InterPro" id="IPR045860">
    <property type="entry name" value="Snake_toxin-like_sf"/>
</dbReference>
<reference evidence="8" key="1">
    <citation type="submission" date="2022-08" db="UniProtKB">
        <authorList>
            <consortium name="EnsemblMetazoa"/>
        </authorList>
    </citation>
    <scope>IDENTIFICATION</scope>
    <source>
        <strain evidence="8">05x7-T-G4-1.051#20</strain>
    </source>
</reference>
<keyword evidence="9" id="KW-1185">Reference proteome</keyword>
<keyword evidence="3 6" id="KW-0732">Signal</keyword>
<evidence type="ECO:0000256" key="1">
    <source>
        <dbReference type="ARBA" id="ARBA00004236"/>
    </source>
</evidence>
<dbReference type="AlphaFoldDB" id="A0A8W8JG30"/>
<evidence type="ECO:0000256" key="2">
    <source>
        <dbReference type="ARBA" id="ARBA00022475"/>
    </source>
</evidence>
<evidence type="ECO:0000313" key="9">
    <source>
        <dbReference type="Proteomes" id="UP000005408"/>
    </source>
</evidence>
<evidence type="ECO:0000256" key="6">
    <source>
        <dbReference type="SAM" id="SignalP"/>
    </source>
</evidence>
<dbReference type="GO" id="GO:0005886">
    <property type="term" value="C:plasma membrane"/>
    <property type="evidence" value="ECO:0007669"/>
    <property type="project" value="UniProtKB-SubCell"/>
</dbReference>
<feature type="signal peptide" evidence="6">
    <location>
        <begin position="1"/>
        <end position="20"/>
    </location>
</feature>
<dbReference type="SMART" id="SM00034">
    <property type="entry name" value="CLECT"/>
    <property type="match status" value="1"/>
</dbReference>
<dbReference type="InterPro" id="IPR016054">
    <property type="entry name" value="LY6_UPA_recep-like"/>
</dbReference>
<feature type="chain" id="PRO_5036446457" description="C-type lectin domain-containing protein" evidence="6">
    <location>
        <begin position="21"/>
        <end position="454"/>
    </location>
</feature>
<dbReference type="Proteomes" id="UP000005408">
    <property type="component" value="Unassembled WGS sequence"/>
</dbReference>
<dbReference type="Gene3D" id="2.10.60.10">
    <property type="entry name" value="CD59"/>
    <property type="match status" value="2"/>
</dbReference>
<dbReference type="CDD" id="cd00037">
    <property type="entry name" value="CLECT"/>
    <property type="match status" value="1"/>
</dbReference>
<evidence type="ECO:0000259" key="7">
    <source>
        <dbReference type="PROSITE" id="PS50041"/>
    </source>
</evidence>
<dbReference type="InterPro" id="IPR016187">
    <property type="entry name" value="CTDL_fold"/>
</dbReference>
<sequence length="454" mass="50281">MADTWKSIIGVVLLAVTCYACDDMDTAVCQRLIAAKPDMCNDTCYSSICKRFCGQCPLKCYSCSDIESSQKCNATIECQGKNYQCISAASFTNDFREVYKLGCAPSTVCSHYGRRSINKRAGTSCCNTDLCNHGSGNKRNTKPKAPETVKRQVSSPACDDTDSLACTLLFTINTHMCADDCIANTICPRLCGKCSKCYECEHVTSTENCTQSRVCDPGEVCFSLETVNFNLEHGYRLGCVQQKVCDSLHVQASSIFGRRSSGNPELSLTGGCCHGDLCNHHHILPEKTTQLPVTTTHRPTTTTQRVCHYHANGCTFADGVSYHRQCYHVENRTMSWIQAKQFCESQCAHLATFSDSGEMNHILLNLARHHVLYGHGHTSSYDRRELYVDAIDPGHNNHWVWESNLQTVPSTMFHSISSHQLNYCSVTTPALGKLVAVNCASSYLPLCQHTSRDN</sequence>
<keyword evidence="5" id="KW-0325">Glycoprotein</keyword>
<dbReference type="SUPFAM" id="SSF57302">
    <property type="entry name" value="Snake toxin-like"/>
    <property type="match status" value="2"/>
</dbReference>
<dbReference type="InterPro" id="IPR035076">
    <property type="entry name" value="Toxin/TOLIP"/>
</dbReference>
<evidence type="ECO:0000313" key="8">
    <source>
        <dbReference type="EnsemblMetazoa" id="G19065.1:cds"/>
    </source>
</evidence>
<dbReference type="InterPro" id="IPR016186">
    <property type="entry name" value="C-type_lectin-like/link_sf"/>
</dbReference>
<accession>A0A8W8JG30</accession>
<keyword evidence="2" id="KW-1003">Cell membrane</keyword>
<proteinExistence type="predicted"/>
<dbReference type="SMART" id="SM00134">
    <property type="entry name" value="LU"/>
    <property type="match status" value="2"/>
</dbReference>
<feature type="domain" description="C-type lectin" evidence="7">
    <location>
        <begin position="322"/>
        <end position="448"/>
    </location>
</feature>
<dbReference type="Pfam" id="PF00059">
    <property type="entry name" value="Lectin_C"/>
    <property type="match status" value="1"/>
</dbReference>
<dbReference type="Gene3D" id="3.10.100.10">
    <property type="entry name" value="Mannose-Binding Protein A, subunit A"/>
    <property type="match status" value="1"/>
</dbReference>
<dbReference type="Pfam" id="PF00021">
    <property type="entry name" value="UPAR_LY6"/>
    <property type="match status" value="1"/>
</dbReference>
<protein>
    <recommendedName>
        <fullName evidence="7">C-type lectin domain-containing protein</fullName>
    </recommendedName>
</protein>
<organism evidence="8 9">
    <name type="scientific">Magallana gigas</name>
    <name type="common">Pacific oyster</name>
    <name type="synonym">Crassostrea gigas</name>
    <dbReference type="NCBI Taxonomy" id="29159"/>
    <lineage>
        <taxon>Eukaryota</taxon>
        <taxon>Metazoa</taxon>
        <taxon>Spiralia</taxon>
        <taxon>Lophotrochozoa</taxon>
        <taxon>Mollusca</taxon>
        <taxon>Bivalvia</taxon>
        <taxon>Autobranchia</taxon>
        <taxon>Pteriomorphia</taxon>
        <taxon>Ostreida</taxon>
        <taxon>Ostreoidea</taxon>
        <taxon>Ostreidae</taxon>
        <taxon>Magallana</taxon>
    </lineage>
</organism>
<dbReference type="InterPro" id="IPR001304">
    <property type="entry name" value="C-type_lectin-like"/>
</dbReference>
<dbReference type="PROSITE" id="PS50041">
    <property type="entry name" value="C_TYPE_LECTIN_2"/>
    <property type="match status" value="1"/>
</dbReference>
<comment type="subcellular location">
    <subcellularLocation>
        <location evidence="1">Cell membrane</location>
    </subcellularLocation>
</comment>
<evidence type="ECO:0000256" key="5">
    <source>
        <dbReference type="ARBA" id="ARBA00023180"/>
    </source>
</evidence>
<keyword evidence="4" id="KW-0472">Membrane</keyword>
<dbReference type="SUPFAM" id="SSF56436">
    <property type="entry name" value="C-type lectin-like"/>
    <property type="match status" value="1"/>
</dbReference>
<name>A0A8W8JG30_MAGGI</name>
<dbReference type="Pfam" id="PF00087">
    <property type="entry name" value="Toxin_TOLIP"/>
    <property type="match status" value="1"/>
</dbReference>